<protein>
    <submittedName>
        <fullName evidence="1">Uncharacterized protein</fullName>
    </submittedName>
</protein>
<evidence type="ECO:0000313" key="1">
    <source>
        <dbReference type="EMBL" id="KAK7103574.1"/>
    </source>
</evidence>
<dbReference type="Proteomes" id="UP001374579">
    <property type="component" value="Unassembled WGS sequence"/>
</dbReference>
<name>A0AAN9BE74_9CAEN</name>
<gene>
    <name evidence="1" type="ORF">V1264_018444</name>
</gene>
<organism evidence="1 2">
    <name type="scientific">Littorina saxatilis</name>
    <dbReference type="NCBI Taxonomy" id="31220"/>
    <lineage>
        <taxon>Eukaryota</taxon>
        <taxon>Metazoa</taxon>
        <taxon>Spiralia</taxon>
        <taxon>Lophotrochozoa</taxon>
        <taxon>Mollusca</taxon>
        <taxon>Gastropoda</taxon>
        <taxon>Caenogastropoda</taxon>
        <taxon>Littorinimorpha</taxon>
        <taxon>Littorinoidea</taxon>
        <taxon>Littorinidae</taxon>
        <taxon>Littorina</taxon>
    </lineage>
</organism>
<comment type="caution">
    <text evidence="1">The sequence shown here is derived from an EMBL/GenBank/DDBJ whole genome shotgun (WGS) entry which is preliminary data.</text>
</comment>
<dbReference type="EMBL" id="JBAMIC010000008">
    <property type="protein sequence ID" value="KAK7103574.1"/>
    <property type="molecule type" value="Genomic_DNA"/>
</dbReference>
<evidence type="ECO:0000313" key="2">
    <source>
        <dbReference type="Proteomes" id="UP001374579"/>
    </source>
</evidence>
<proteinExistence type="predicted"/>
<accession>A0AAN9BE74</accession>
<keyword evidence="2" id="KW-1185">Reference proteome</keyword>
<sequence>MQLVFDNQYCLLPNSRGKQKYVNGVYIRDVMGPKAFQNETDCSSPMHHIVYQWSLQHCLRCDLSTRMSK</sequence>
<dbReference type="AlphaFoldDB" id="A0AAN9BE74"/>
<reference evidence="1 2" key="1">
    <citation type="submission" date="2024-02" db="EMBL/GenBank/DDBJ databases">
        <title>Chromosome-scale genome assembly of the rough periwinkle Littorina saxatilis.</title>
        <authorList>
            <person name="De Jode A."/>
            <person name="Faria R."/>
            <person name="Formenti G."/>
            <person name="Sims Y."/>
            <person name="Smith T.P."/>
            <person name="Tracey A."/>
            <person name="Wood J.M.D."/>
            <person name="Zagrodzka Z.B."/>
            <person name="Johannesson K."/>
            <person name="Butlin R.K."/>
            <person name="Leder E.H."/>
        </authorList>
    </citation>
    <scope>NUCLEOTIDE SEQUENCE [LARGE SCALE GENOMIC DNA]</scope>
    <source>
        <strain evidence="1">Snail1</strain>
        <tissue evidence="1">Muscle</tissue>
    </source>
</reference>